<gene>
    <name evidence="1" type="ORF">L1987_57482</name>
</gene>
<evidence type="ECO:0000313" key="1">
    <source>
        <dbReference type="EMBL" id="KAI3744402.1"/>
    </source>
</evidence>
<name>A0ACB9DDM4_9ASTR</name>
<sequence length="111" mass="12763">MLITVWGQQVTIFEQIGDYLSGHWFGLEQTVKSRKLAHLLRLLRKEKNDGCKRDIGMIRRWKKVRVKEGNDGPLIVSAIIVGHRVKRVYVDNDSAIEVSNTKRYSHAGYGI</sequence>
<protein>
    <submittedName>
        <fullName evidence="1">Uncharacterized protein</fullName>
    </submittedName>
</protein>
<reference evidence="1 2" key="2">
    <citation type="journal article" date="2022" name="Mol. Ecol. Resour.">
        <title>The genomes of chicory, endive, great burdock and yacon provide insights into Asteraceae paleo-polyploidization history and plant inulin production.</title>
        <authorList>
            <person name="Fan W."/>
            <person name="Wang S."/>
            <person name="Wang H."/>
            <person name="Wang A."/>
            <person name="Jiang F."/>
            <person name="Liu H."/>
            <person name="Zhao H."/>
            <person name="Xu D."/>
            <person name="Zhang Y."/>
        </authorList>
    </citation>
    <scope>NUCLEOTIDE SEQUENCE [LARGE SCALE GENOMIC DNA]</scope>
    <source>
        <strain evidence="2">cv. Yunnan</strain>
        <tissue evidence="1">Leaves</tissue>
    </source>
</reference>
<dbReference type="Proteomes" id="UP001056120">
    <property type="component" value="Linkage Group LG19"/>
</dbReference>
<organism evidence="1 2">
    <name type="scientific">Smallanthus sonchifolius</name>
    <dbReference type="NCBI Taxonomy" id="185202"/>
    <lineage>
        <taxon>Eukaryota</taxon>
        <taxon>Viridiplantae</taxon>
        <taxon>Streptophyta</taxon>
        <taxon>Embryophyta</taxon>
        <taxon>Tracheophyta</taxon>
        <taxon>Spermatophyta</taxon>
        <taxon>Magnoliopsida</taxon>
        <taxon>eudicotyledons</taxon>
        <taxon>Gunneridae</taxon>
        <taxon>Pentapetalae</taxon>
        <taxon>asterids</taxon>
        <taxon>campanulids</taxon>
        <taxon>Asterales</taxon>
        <taxon>Asteraceae</taxon>
        <taxon>Asteroideae</taxon>
        <taxon>Heliantheae alliance</taxon>
        <taxon>Millerieae</taxon>
        <taxon>Smallanthus</taxon>
    </lineage>
</organism>
<reference evidence="2" key="1">
    <citation type="journal article" date="2022" name="Mol. Ecol. Resour.">
        <title>The genomes of chicory, endive, great burdock and yacon provide insights into Asteraceae palaeo-polyploidization history and plant inulin production.</title>
        <authorList>
            <person name="Fan W."/>
            <person name="Wang S."/>
            <person name="Wang H."/>
            <person name="Wang A."/>
            <person name="Jiang F."/>
            <person name="Liu H."/>
            <person name="Zhao H."/>
            <person name="Xu D."/>
            <person name="Zhang Y."/>
        </authorList>
    </citation>
    <scope>NUCLEOTIDE SEQUENCE [LARGE SCALE GENOMIC DNA]</scope>
    <source>
        <strain evidence="2">cv. Yunnan</strain>
    </source>
</reference>
<keyword evidence="2" id="KW-1185">Reference proteome</keyword>
<proteinExistence type="predicted"/>
<evidence type="ECO:0000313" key="2">
    <source>
        <dbReference type="Proteomes" id="UP001056120"/>
    </source>
</evidence>
<dbReference type="EMBL" id="CM042036">
    <property type="protein sequence ID" value="KAI3744402.1"/>
    <property type="molecule type" value="Genomic_DNA"/>
</dbReference>
<comment type="caution">
    <text evidence="1">The sequence shown here is derived from an EMBL/GenBank/DDBJ whole genome shotgun (WGS) entry which is preliminary data.</text>
</comment>
<accession>A0ACB9DDM4</accession>